<dbReference type="KEGG" id="rrd:RradSPS_0309"/>
<dbReference type="AlphaFoldDB" id="A0A023WZH1"/>
<accession>A0A023WZH1</accession>
<dbReference type="Proteomes" id="UP001281130">
    <property type="component" value="Unassembled WGS sequence"/>
</dbReference>
<dbReference type="HOGENOM" id="CLU_1165158_0_0_11"/>
<dbReference type="Pfam" id="PF13563">
    <property type="entry name" value="2_5_RNA_ligase2"/>
    <property type="match status" value="1"/>
</dbReference>
<reference evidence="2" key="2">
    <citation type="submission" date="2023-11" db="EMBL/GenBank/DDBJ databases">
        <title>MicrobeMod: A computational toolkit for identifying prokaryotic methylation and restriction-modification with nanopore sequencing.</title>
        <authorList>
            <person name="Crits-Christoph A."/>
            <person name="Kang S.C."/>
            <person name="Lee H."/>
            <person name="Ostrov N."/>
        </authorList>
    </citation>
    <scope>NUCLEOTIDE SEQUENCE</scope>
    <source>
        <strain evidence="2">ATCC 51242</strain>
    </source>
</reference>
<evidence type="ECO:0000313" key="1">
    <source>
        <dbReference type="EMBL" id="AHY45592.1"/>
    </source>
</evidence>
<keyword evidence="1" id="KW-0436">Ligase</keyword>
<dbReference type="Proteomes" id="UP000025229">
    <property type="component" value="Chromosome"/>
</dbReference>
<organism evidence="1 3">
    <name type="scientific">Rubrobacter radiotolerans</name>
    <name type="common">Arthrobacter radiotolerans</name>
    <dbReference type="NCBI Taxonomy" id="42256"/>
    <lineage>
        <taxon>Bacteria</taxon>
        <taxon>Bacillati</taxon>
        <taxon>Actinomycetota</taxon>
        <taxon>Rubrobacteria</taxon>
        <taxon>Rubrobacterales</taxon>
        <taxon>Rubrobacteraceae</taxon>
        <taxon>Rubrobacter</taxon>
    </lineage>
</organism>
<dbReference type="OrthoDB" id="5242420at2"/>
<keyword evidence="3" id="KW-1185">Reference proteome</keyword>
<dbReference type="eggNOG" id="COG1514">
    <property type="taxonomic scope" value="Bacteria"/>
</dbReference>
<sequence length="237" mass="26648">MDSFERAWREFKQERRLEFGGHTDPDWRGEHDLSAAFILPVDTEVFSERLGPLREALSRFSFVSLHPDHFMHVSLVIVGFVEPSGREAEGTVTQGSLKKISSKAKEALADFSPFEVHLQGLGAFPAAAYVEAHENGEIDALRRVLRECCGLEPFEREGPPHLTLAYFKAENGTAAPPELISTVERYRDWYVGSFTAREVQLSLLDLTQEYARFEPVARIPLATRKDPKSDRTSRGGA</sequence>
<proteinExistence type="predicted"/>
<gene>
    <name evidence="1" type="ORF">RradSPS_0309</name>
    <name evidence="2" type="ORF">SIL72_03075</name>
</gene>
<dbReference type="InterPro" id="IPR009097">
    <property type="entry name" value="Cyclic_Pdiesterase"/>
</dbReference>
<protein>
    <submittedName>
        <fullName evidence="2">2'-5' RNA ligase family protein</fullName>
    </submittedName>
    <submittedName>
        <fullName evidence="1">2'-5' RNA ligase superfamily</fullName>
    </submittedName>
</protein>
<dbReference type="STRING" id="42256.RradSPS_0309"/>
<evidence type="ECO:0000313" key="2">
    <source>
        <dbReference type="EMBL" id="MDX5893006.1"/>
    </source>
</evidence>
<dbReference type="Gene3D" id="3.90.1140.10">
    <property type="entry name" value="Cyclic phosphodiesterase"/>
    <property type="match status" value="1"/>
</dbReference>
<dbReference type="EMBL" id="CP007514">
    <property type="protein sequence ID" value="AHY45592.1"/>
    <property type="molecule type" value="Genomic_DNA"/>
</dbReference>
<name>A0A023WZH1_RUBRA</name>
<dbReference type="RefSeq" id="WP_038680213.1">
    <property type="nucleotide sequence ID" value="NZ_CP007514.1"/>
</dbReference>
<reference evidence="1 3" key="1">
    <citation type="submission" date="2014-03" db="EMBL/GenBank/DDBJ databases">
        <title>Complete genome sequence of the Radio-Resistant Rubrobacter radiotolerans RSPS-4.</title>
        <authorList>
            <person name="Egas C.C."/>
            <person name="Barroso C.C."/>
            <person name="Froufe H.J.C."/>
            <person name="Pacheco J.J."/>
            <person name="Albuquerque L.L."/>
            <person name="da Costa M.M.S."/>
        </authorList>
    </citation>
    <scope>NUCLEOTIDE SEQUENCE [LARGE SCALE GENOMIC DNA]</scope>
    <source>
        <strain evidence="1 3">RSPS-4</strain>
    </source>
</reference>
<dbReference type="SUPFAM" id="SSF55144">
    <property type="entry name" value="LigT-like"/>
    <property type="match status" value="1"/>
</dbReference>
<dbReference type="GO" id="GO:0016874">
    <property type="term" value="F:ligase activity"/>
    <property type="evidence" value="ECO:0007669"/>
    <property type="project" value="UniProtKB-KW"/>
</dbReference>
<evidence type="ECO:0000313" key="3">
    <source>
        <dbReference type="Proteomes" id="UP000025229"/>
    </source>
</evidence>
<dbReference type="EMBL" id="JAWXXX010000001">
    <property type="protein sequence ID" value="MDX5893006.1"/>
    <property type="molecule type" value="Genomic_DNA"/>
</dbReference>